<dbReference type="Proteomes" id="UP000319342">
    <property type="component" value="Chromosome"/>
</dbReference>
<accession>A0A518CY07</accession>
<keyword evidence="5" id="KW-1185">Reference proteome</keyword>
<comment type="similarity">
    <text evidence="1">Belongs to the protein kinase superfamily. ADCK protein kinase family.</text>
</comment>
<dbReference type="CDD" id="cd05121">
    <property type="entry name" value="ABC1_ADCK3-like"/>
    <property type="match status" value="1"/>
</dbReference>
<keyword evidence="4" id="KW-0808">Transferase</keyword>
<evidence type="ECO:0000256" key="2">
    <source>
        <dbReference type="SAM" id="Phobius"/>
    </source>
</evidence>
<dbReference type="OrthoDB" id="9795390at2"/>
<dbReference type="SUPFAM" id="SSF56112">
    <property type="entry name" value="Protein kinase-like (PK-like)"/>
    <property type="match status" value="1"/>
</dbReference>
<proteinExistence type="inferred from homology"/>
<dbReference type="PROSITE" id="PS50011">
    <property type="entry name" value="PROTEIN_KINASE_DOM"/>
    <property type="match status" value="1"/>
</dbReference>
<evidence type="ECO:0000256" key="1">
    <source>
        <dbReference type="ARBA" id="ARBA00009670"/>
    </source>
</evidence>
<feature type="transmembrane region" description="Helical" evidence="2">
    <location>
        <begin position="523"/>
        <end position="550"/>
    </location>
</feature>
<dbReference type="InterPro" id="IPR050154">
    <property type="entry name" value="UbiB_kinase"/>
</dbReference>
<keyword evidence="2" id="KW-1133">Transmembrane helix</keyword>
<dbReference type="InterPro" id="IPR000719">
    <property type="entry name" value="Prot_kinase_dom"/>
</dbReference>
<feature type="transmembrane region" description="Helical" evidence="2">
    <location>
        <begin position="498"/>
        <end position="517"/>
    </location>
</feature>
<feature type="domain" description="Protein kinase" evidence="3">
    <location>
        <begin position="120"/>
        <end position="456"/>
    </location>
</feature>
<name>A0A518CY07_9BACT</name>
<dbReference type="PANTHER" id="PTHR10566">
    <property type="entry name" value="CHAPERONE-ACTIVITY OF BC1 COMPLEX CABC1 -RELATED"/>
    <property type="match status" value="1"/>
</dbReference>
<dbReference type="AlphaFoldDB" id="A0A518CY07"/>
<evidence type="ECO:0000313" key="5">
    <source>
        <dbReference type="Proteomes" id="UP000319342"/>
    </source>
</evidence>
<evidence type="ECO:0000259" key="3">
    <source>
        <dbReference type="PROSITE" id="PS50011"/>
    </source>
</evidence>
<protein>
    <recommendedName>
        <fullName evidence="3">Protein kinase domain-containing protein</fullName>
    </recommendedName>
</protein>
<dbReference type="PANTHER" id="PTHR10566:SF113">
    <property type="entry name" value="PROTEIN ACTIVITY OF BC1 COMPLEX KINASE 7, CHLOROPLASTIC"/>
    <property type="match status" value="1"/>
</dbReference>
<gene>
    <name evidence="4" type="primary">ubiB</name>
    <name evidence="4" type="ORF">Pla163_12230</name>
</gene>
<dbReference type="InterPro" id="IPR004147">
    <property type="entry name" value="ABC1_dom"/>
</dbReference>
<reference evidence="4 5" key="1">
    <citation type="submission" date="2019-02" db="EMBL/GenBank/DDBJ databases">
        <title>Deep-cultivation of Planctomycetes and their phenomic and genomic characterization uncovers novel biology.</title>
        <authorList>
            <person name="Wiegand S."/>
            <person name="Jogler M."/>
            <person name="Boedeker C."/>
            <person name="Pinto D."/>
            <person name="Vollmers J."/>
            <person name="Rivas-Marin E."/>
            <person name="Kohn T."/>
            <person name="Peeters S.H."/>
            <person name="Heuer A."/>
            <person name="Rast P."/>
            <person name="Oberbeckmann S."/>
            <person name="Bunk B."/>
            <person name="Jeske O."/>
            <person name="Meyerdierks A."/>
            <person name="Storesund J.E."/>
            <person name="Kallscheuer N."/>
            <person name="Luecker S."/>
            <person name="Lage O.M."/>
            <person name="Pohl T."/>
            <person name="Merkel B.J."/>
            <person name="Hornburger P."/>
            <person name="Mueller R.-W."/>
            <person name="Bruemmer F."/>
            <person name="Labrenz M."/>
            <person name="Spormann A.M."/>
            <person name="Op den Camp H."/>
            <person name="Overmann J."/>
            <person name="Amann R."/>
            <person name="Jetten M.S.M."/>
            <person name="Mascher T."/>
            <person name="Medema M.H."/>
            <person name="Devos D.P."/>
            <person name="Kaster A.-K."/>
            <person name="Ovreas L."/>
            <person name="Rohde M."/>
            <person name="Galperin M.Y."/>
            <person name="Jogler C."/>
        </authorList>
    </citation>
    <scope>NUCLEOTIDE SEQUENCE [LARGE SCALE GENOMIC DNA]</scope>
    <source>
        <strain evidence="4 5">Pla163</strain>
    </source>
</reference>
<dbReference type="GO" id="GO:0004672">
    <property type="term" value="F:protein kinase activity"/>
    <property type="evidence" value="ECO:0007669"/>
    <property type="project" value="InterPro"/>
</dbReference>
<evidence type="ECO:0000313" key="4">
    <source>
        <dbReference type="EMBL" id="QDU84119.1"/>
    </source>
</evidence>
<dbReference type="EMBL" id="CP036290">
    <property type="protein sequence ID" value="QDU84119.1"/>
    <property type="molecule type" value="Genomic_DNA"/>
</dbReference>
<keyword evidence="2" id="KW-0472">Membrane</keyword>
<dbReference type="Pfam" id="PF03109">
    <property type="entry name" value="ABC1"/>
    <property type="match status" value="1"/>
</dbReference>
<dbReference type="RefSeq" id="WP_145185058.1">
    <property type="nucleotide sequence ID" value="NZ_CP036290.1"/>
</dbReference>
<dbReference type="GO" id="GO:0005524">
    <property type="term" value="F:ATP binding"/>
    <property type="evidence" value="ECO:0007669"/>
    <property type="project" value="InterPro"/>
</dbReference>
<keyword evidence="2" id="KW-0812">Transmembrane</keyword>
<sequence length="556" mass="61532">MRLSFRPERIKRYRDFAALLLRHGRADLVRQTGLDRIIEVKETAHETSERARRLTDDLESMGATFVKLGQLLSTRSDLLPRTYLDALERLQSAVAPVTYEEIAAIVEEELEQPIDQAFASFEREPLAAASLGQVHRARLKDGREVAVKVQRPGMRELIEGDLEMLGDVAAFMDAYTDLGRVYEFSRIVDSFRDSITAELDYRREAANLHRFRTLLANYEHIVVPAPVDDLCTQRVVTMELVHGRPTSTLAEGAADGDDAIDGPLLAKELFRAYLDQVLVHGMFHADPHPGNVLVTSDGKLALLDFGMIGRVREGLRLRLLELLIAIGDGKGDHVARIALDIGDTRDEALDVEHFKSKISDLVAREHNSNLDQLDVGNLVLEICRICGSSGVLVPQSLTLLGKALLNLDQIARRLDPKFDPPAEIRKRASRLMAKQLARSASPSAVLQGLLQSKELVQELPGRANKILELLATNRLKVGIDVMDEKSFIVGLQRIANRIATAVLLGSLVVGAALTLRIDAEPKLLGYPAIALVLFTAASIAGSTLVVRILWNDFRDR</sequence>
<dbReference type="InterPro" id="IPR011009">
    <property type="entry name" value="Kinase-like_dom_sf"/>
</dbReference>
<organism evidence="4 5">
    <name type="scientific">Rohdeia mirabilis</name>
    <dbReference type="NCBI Taxonomy" id="2528008"/>
    <lineage>
        <taxon>Bacteria</taxon>
        <taxon>Pseudomonadati</taxon>
        <taxon>Planctomycetota</taxon>
        <taxon>Planctomycetia</taxon>
        <taxon>Planctomycetia incertae sedis</taxon>
        <taxon>Rohdeia</taxon>
    </lineage>
</organism>